<proteinExistence type="inferred from homology"/>
<keyword evidence="4" id="KW-1133">Transmembrane helix</keyword>
<feature type="transmembrane region" description="Helical" evidence="4">
    <location>
        <begin position="362"/>
        <end position="384"/>
    </location>
</feature>
<feature type="transmembrane region" description="Helical" evidence="4">
    <location>
        <begin position="331"/>
        <end position="350"/>
    </location>
</feature>
<dbReference type="PANTHER" id="PTHR22550:SF5">
    <property type="entry name" value="LEUCINE ZIPPER PROTEIN 4"/>
    <property type="match status" value="1"/>
</dbReference>
<dbReference type="PANTHER" id="PTHR22550">
    <property type="entry name" value="SPORE GERMINATION PROTEIN"/>
    <property type="match status" value="1"/>
</dbReference>
<dbReference type="Proteomes" id="UP001172911">
    <property type="component" value="Unassembled WGS sequence"/>
</dbReference>
<protein>
    <submittedName>
        <fullName evidence="5">Spore germination protein</fullName>
    </submittedName>
</protein>
<evidence type="ECO:0000256" key="2">
    <source>
        <dbReference type="ARBA" id="ARBA00023136"/>
    </source>
</evidence>
<feature type="transmembrane region" description="Helical" evidence="4">
    <location>
        <begin position="458"/>
        <end position="482"/>
    </location>
</feature>
<feature type="compositionally biased region" description="Polar residues" evidence="3">
    <location>
        <begin position="513"/>
        <end position="528"/>
    </location>
</feature>
<feature type="region of interest" description="Disordered" evidence="3">
    <location>
        <begin position="511"/>
        <end position="544"/>
    </location>
</feature>
<keyword evidence="2 4" id="KW-0472">Membrane</keyword>
<keyword evidence="6" id="KW-1185">Reference proteome</keyword>
<name>A0AAW7ZBN2_9FIRM</name>
<reference evidence="5" key="1">
    <citation type="journal article" date="2023" name="J. Hazard. Mater.">
        <title>Anaerobic biodegradation of pyrene and benzo[a]pyrene by a new sulfate-reducing Desulforamulus aquiferis strain DSA.</title>
        <authorList>
            <person name="Zhang Z."/>
            <person name="Sun J."/>
            <person name="Gong X."/>
            <person name="Wang C."/>
            <person name="Wang H."/>
        </authorList>
    </citation>
    <scope>NUCLEOTIDE SEQUENCE</scope>
    <source>
        <strain evidence="5">DSA</strain>
    </source>
</reference>
<dbReference type="InterPro" id="IPR050768">
    <property type="entry name" value="UPF0353/GerABKA_families"/>
</dbReference>
<dbReference type="GO" id="GO:0016020">
    <property type="term" value="C:membrane"/>
    <property type="evidence" value="ECO:0007669"/>
    <property type="project" value="InterPro"/>
</dbReference>
<dbReference type="AlphaFoldDB" id="A0AAW7ZBN2"/>
<comment type="caution">
    <text evidence="5">The sequence shown here is derived from an EMBL/GenBank/DDBJ whole genome shotgun (WGS) entry which is preliminary data.</text>
</comment>
<dbReference type="PIRSF" id="PIRSF005690">
    <property type="entry name" value="GerBA"/>
    <property type="match status" value="1"/>
</dbReference>
<comment type="similarity">
    <text evidence="1">Belongs to the GerABKA family.</text>
</comment>
<evidence type="ECO:0000256" key="4">
    <source>
        <dbReference type="SAM" id="Phobius"/>
    </source>
</evidence>
<evidence type="ECO:0000313" key="5">
    <source>
        <dbReference type="EMBL" id="MDO7786640.1"/>
    </source>
</evidence>
<keyword evidence="4" id="KW-0812">Transmembrane</keyword>
<dbReference type="RefSeq" id="WP_304541707.1">
    <property type="nucleotide sequence ID" value="NZ_JARPTC010000006.1"/>
</dbReference>
<feature type="compositionally biased region" description="Basic and acidic residues" evidence="3">
    <location>
        <begin position="16"/>
        <end position="30"/>
    </location>
</feature>
<gene>
    <name evidence="5" type="ORF">P6N53_05310</name>
</gene>
<feature type="transmembrane region" description="Helical" evidence="4">
    <location>
        <begin position="405"/>
        <end position="438"/>
    </location>
</feature>
<dbReference type="GO" id="GO:0009847">
    <property type="term" value="P:spore germination"/>
    <property type="evidence" value="ECO:0007669"/>
    <property type="project" value="InterPro"/>
</dbReference>
<dbReference type="InterPro" id="IPR004995">
    <property type="entry name" value="Spore_Ger"/>
</dbReference>
<organism evidence="5 6">
    <name type="scientific">Desulforamulus aquiferis</name>
    <dbReference type="NCBI Taxonomy" id="1397668"/>
    <lineage>
        <taxon>Bacteria</taxon>
        <taxon>Bacillati</taxon>
        <taxon>Bacillota</taxon>
        <taxon>Clostridia</taxon>
        <taxon>Eubacteriales</taxon>
        <taxon>Peptococcaceae</taxon>
        <taxon>Desulforamulus</taxon>
    </lineage>
</organism>
<dbReference type="Pfam" id="PF03323">
    <property type="entry name" value="GerA"/>
    <property type="match status" value="1"/>
</dbReference>
<accession>A0AAW7ZBN2</accession>
<sequence>MISYLKRLGKKRRGKSLPEGKLSQDNRQDSAKVYSEDELNQITFTKSVEKNLELVKGIVGANIDLVTRRISLGRSEIVPAVVLYFDNLIDPAILDQHIIRPMVLEAYSSGLHTGPEIARQLRVGNLITRAELKEINNFKELMDGLLIGEILVLVEGMEQGLLISSKGYKSRDIAEPDSEPVVRGPRDSFIESLSINISLIRRRVLSPNLVFESMKIGSVTRTKVCVAYIKGVCSPELVKEVQDRLSKIEIDGLLESGYIEELIQDDPYSPFPQVGITERPDRAVAAILEGRVIIITDNTPMVLIAPGELFSLLQAAEDHYNRYTFATLVRVIRYMAFVMALLLPAAYIAITNYHQEMIPTQLLVSIMAARLGVPLPAFLEALLMEFAFELLREAGVRLPRPVGQAVSIVGALVIGQAAVQASLVSPLMVIVVAVTGIANFTIPQYNISLAVRTLRFPLMFLAAFLGLYGVMTGLIIILLHLFSLRSFGVPYMSPISPFKPSDFKDTFIRAPKWSQTKRPSQLTSNSQRMAAMQKPHPPGSGGEK</sequence>
<evidence type="ECO:0000256" key="1">
    <source>
        <dbReference type="ARBA" id="ARBA00005278"/>
    </source>
</evidence>
<reference evidence="5" key="2">
    <citation type="submission" date="2023-03" db="EMBL/GenBank/DDBJ databases">
        <authorList>
            <person name="Zhang Z."/>
        </authorList>
    </citation>
    <scope>NUCLEOTIDE SEQUENCE</scope>
    <source>
        <strain evidence="5">DSA</strain>
    </source>
</reference>
<dbReference type="EMBL" id="JARPTC010000006">
    <property type="protein sequence ID" value="MDO7786640.1"/>
    <property type="molecule type" value="Genomic_DNA"/>
</dbReference>
<evidence type="ECO:0000313" key="6">
    <source>
        <dbReference type="Proteomes" id="UP001172911"/>
    </source>
</evidence>
<feature type="region of interest" description="Disordered" evidence="3">
    <location>
        <begin position="8"/>
        <end position="31"/>
    </location>
</feature>
<evidence type="ECO:0000256" key="3">
    <source>
        <dbReference type="SAM" id="MobiDB-lite"/>
    </source>
</evidence>